<dbReference type="PANTHER" id="PTHR46055:SF2">
    <property type="entry name" value="CIRCADIAN LOCOMOTER OUTPUT CYCLES PROTEIN KAPUT"/>
    <property type="match status" value="1"/>
</dbReference>
<feature type="region of interest" description="Disordered" evidence="8">
    <location>
        <begin position="1"/>
        <end position="36"/>
    </location>
</feature>
<evidence type="ECO:0000256" key="4">
    <source>
        <dbReference type="ARBA" id="ARBA00023125"/>
    </source>
</evidence>
<evidence type="ECO:0000259" key="9">
    <source>
        <dbReference type="PROSITE" id="PS50112"/>
    </source>
</evidence>
<dbReference type="Ensembl" id="ENSSLUT00000026455.1">
    <property type="protein sequence ID" value="ENSSLUP00000025626.1"/>
    <property type="gene ID" value="ENSSLUG00000011628.1"/>
</dbReference>
<dbReference type="InterPro" id="IPR036638">
    <property type="entry name" value="HLH_DNA-bd_sf"/>
</dbReference>
<dbReference type="Pfam" id="PF00010">
    <property type="entry name" value="HLH"/>
    <property type="match status" value="1"/>
</dbReference>
<feature type="compositionally biased region" description="Low complexity" evidence="8">
    <location>
        <begin position="448"/>
        <end position="482"/>
    </location>
</feature>
<keyword evidence="7" id="KW-0175">Coiled coil</keyword>
<dbReference type="GO" id="GO:0000981">
    <property type="term" value="F:DNA-binding transcription factor activity, RNA polymerase II-specific"/>
    <property type="evidence" value="ECO:0007669"/>
    <property type="project" value="InterPro"/>
</dbReference>
<dbReference type="GO" id="GO:0046983">
    <property type="term" value="F:protein dimerization activity"/>
    <property type="evidence" value="ECO:0007669"/>
    <property type="project" value="InterPro"/>
</dbReference>
<dbReference type="Gene3D" id="4.10.280.10">
    <property type="entry name" value="Helix-loop-helix DNA-binding domain"/>
    <property type="match status" value="1"/>
</dbReference>
<feature type="compositionally biased region" description="Basic and acidic residues" evidence="8">
    <location>
        <begin position="1"/>
        <end position="10"/>
    </location>
</feature>
<reference evidence="11" key="1">
    <citation type="submission" date="2025-08" db="UniProtKB">
        <authorList>
            <consortium name="Ensembl"/>
        </authorList>
    </citation>
    <scope>IDENTIFICATION</scope>
</reference>
<evidence type="ECO:0000256" key="6">
    <source>
        <dbReference type="ARBA" id="ARBA00023242"/>
    </source>
</evidence>
<feature type="compositionally biased region" description="Polar residues" evidence="8">
    <location>
        <begin position="436"/>
        <end position="447"/>
    </location>
</feature>
<evidence type="ECO:0000313" key="11">
    <source>
        <dbReference type="Ensembl" id="ENSSLUP00000025626.1"/>
    </source>
</evidence>
<evidence type="ECO:0000259" key="10">
    <source>
        <dbReference type="PROSITE" id="PS50888"/>
    </source>
</evidence>
<dbReference type="Proteomes" id="UP000694568">
    <property type="component" value="Unplaced"/>
</dbReference>
<dbReference type="SMART" id="SM00086">
    <property type="entry name" value="PAC"/>
    <property type="match status" value="1"/>
</dbReference>
<feature type="region of interest" description="Disordered" evidence="8">
    <location>
        <begin position="603"/>
        <end position="624"/>
    </location>
</feature>
<dbReference type="GeneTree" id="ENSGT00940000157580"/>
<feature type="compositionally biased region" description="Polar residues" evidence="8">
    <location>
        <begin position="350"/>
        <end position="363"/>
    </location>
</feature>
<evidence type="ECO:0000256" key="2">
    <source>
        <dbReference type="ARBA" id="ARBA00023015"/>
    </source>
</evidence>
<sequence length="831" mass="94050">MTSSIDRDDSSIFDGLMEEDEKDKAKRVSRNKSEKKRRDQFNVLIKELGTMLPGNTRKMDKSTILQKSIDFLHKHKEIAAQSESTEIRQDWKPSFLSNEEFTQLMLEALDGFFLAIMTDGNIIYASESSVLDKWNLEFCCHMLRGTIDPNEPPVYEYVKFIGNFKSLNNVPNCTRNGFEGVIQRSLHSAFEDRVCLIATVRLAKPQFIKEMCTVEEPNEEFTSRHSLEWKFLFLDHRAPPIIGYLPFEVLGTSGYDYYHVDDLETLAKCHEHLMQYGKGKSCYYRFLTKGQQWIWLQTHYYITYHQWNSRPEFIVCTHTVVSYAEVRAEQRRELGIEELQPEITADKQSQDSGSESQLNTSSLKEALERFNHSRTPSASSRSSRKSSHTAVSDPASSQMKLQGDRSTPGRQSVSAVEMTSQRRSSVSSQQSMSSQNTIQNMAPSMVSQQQQQQQHNNNNNNNNTTTTTTTTQQQQQQQQQQTSDQSMVQFSSQLEVMHNLKEQLEHRTRMIEANIQRQQDELRQIQDELHRVQGQSLQGQSLQGQTGGLNLSSVQTAQGNALQQGGTLSMQGQVVSAGTLQNGIQQQHAVQTHPQQQTLLREQSTALSQSQRPSLTLQPQQNPLPTSLYNTMMIPQQSPANMVQIATTLAQNTGPNAAAVATFAQDRSAQIRFPASPQLLTKLVTGQMACGAVMVPTTMFMGQVVTAFAPQQGQTQTISISQQPPQQQQQQQPQEQQVQQQLQVIAMQPGQAPLAQQQTQFLQASRLLHGNQSTQLILQAAFPLQQQGTFAHHHHQHQQQQQKQQLQQQQQQQLAPHRADSLSDRSATQPQ</sequence>
<dbReference type="CDD" id="cd19734">
    <property type="entry name" value="bHLH-PAS_CLOCK"/>
    <property type="match status" value="1"/>
</dbReference>
<feature type="compositionally biased region" description="Low complexity" evidence="8">
    <location>
        <begin position="798"/>
        <end position="813"/>
    </location>
</feature>
<feature type="compositionally biased region" description="Low complexity" evidence="8">
    <location>
        <begin position="421"/>
        <end position="435"/>
    </location>
</feature>
<dbReference type="SUPFAM" id="SSF47459">
    <property type="entry name" value="HLH, helix-loop-helix DNA-binding domain"/>
    <property type="match status" value="1"/>
</dbReference>
<evidence type="ECO:0000256" key="7">
    <source>
        <dbReference type="SAM" id="Coils"/>
    </source>
</evidence>
<dbReference type="InterPro" id="IPR000014">
    <property type="entry name" value="PAS"/>
</dbReference>
<keyword evidence="12" id="KW-1185">Reference proteome</keyword>
<keyword evidence="4" id="KW-0238">DNA-binding</keyword>
<feature type="region of interest" description="Disordered" evidence="8">
    <location>
        <begin position="339"/>
        <end position="487"/>
    </location>
</feature>
<reference evidence="11" key="2">
    <citation type="submission" date="2025-09" db="UniProtKB">
        <authorList>
            <consortium name="Ensembl"/>
        </authorList>
    </citation>
    <scope>IDENTIFICATION</scope>
</reference>
<evidence type="ECO:0000256" key="8">
    <source>
        <dbReference type="SAM" id="MobiDB-lite"/>
    </source>
</evidence>
<evidence type="ECO:0000313" key="12">
    <source>
        <dbReference type="Proteomes" id="UP000694568"/>
    </source>
</evidence>
<dbReference type="InterPro" id="IPR047230">
    <property type="entry name" value="CLOCK-like"/>
</dbReference>
<feature type="region of interest" description="Disordered" evidence="8">
    <location>
        <begin position="788"/>
        <end position="831"/>
    </location>
</feature>
<dbReference type="AlphaFoldDB" id="A0A8C9YHI3"/>
<dbReference type="GO" id="GO:0070888">
    <property type="term" value="F:E-box binding"/>
    <property type="evidence" value="ECO:0007669"/>
    <property type="project" value="TreeGrafter"/>
</dbReference>
<evidence type="ECO:0000256" key="1">
    <source>
        <dbReference type="ARBA" id="ARBA00022737"/>
    </source>
</evidence>
<dbReference type="PANTHER" id="PTHR46055">
    <property type="entry name" value="CIRCADIAN LOCOMOTER OUTPUT CYCLES PROTEIN KAPUT"/>
    <property type="match status" value="1"/>
</dbReference>
<dbReference type="SUPFAM" id="SSF55785">
    <property type="entry name" value="PYP-like sensor domain (PAS domain)"/>
    <property type="match status" value="1"/>
</dbReference>
<dbReference type="InterPro" id="IPR011598">
    <property type="entry name" value="bHLH_dom"/>
</dbReference>
<evidence type="ECO:0000256" key="3">
    <source>
        <dbReference type="ARBA" id="ARBA00023108"/>
    </source>
</evidence>
<accession>A0A8C9YHI3</accession>
<feature type="domain" description="BHLH" evidence="10">
    <location>
        <begin position="25"/>
        <end position="75"/>
    </location>
</feature>
<dbReference type="FunFam" id="3.30.450.20:FF:000016">
    <property type="entry name" value="Circadian locomoter output cycles protein"/>
    <property type="match status" value="1"/>
</dbReference>
<feature type="coiled-coil region" evidence="7">
    <location>
        <begin position="501"/>
        <end position="535"/>
    </location>
</feature>
<keyword evidence="2" id="KW-0805">Transcription regulation</keyword>
<dbReference type="FunFam" id="4.10.280.10:FF:000013">
    <property type="entry name" value="Circadian locomoter output cycles protein kaput"/>
    <property type="match status" value="1"/>
</dbReference>
<dbReference type="Pfam" id="PF14598">
    <property type="entry name" value="PAS_11"/>
    <property type="match status" value="1"/>
</dbReference>
<dbReference type="GO" id="GO:1990513">
    <property type="term" value="C:CLOCK-BMAL transcription complex"/>
    <property type="evidence" value="ECO:0007669"/>
    <property type="project" value="TreeGrafter"/>
</dbReference>
<feature type="domain" description="PAS" evidence="9">
    <location>
        <begin position="230"/>
        <end position="277"/>
    </location>
</feature>
<dbReference type="PROSITE" id="PS50112">
    <property type="entry name" value="PAS"/>
    <property type="match status" value="1"/>
</dbReference>
<dbReference type="SMART" id="SM00091">
    <property type="entry name" value="PAS"/>
    <property type="match status" value="1"/>
</dbReference>
<name>A0A8C9YHI3_SANLU</name>
<dbReference type="InterPro" id="IPR035965">
    <property type="entry name" value="PAS-like_dom_sf"/>
</dbReference>
<keyword evidence="5" id="KW-0804">Transcription</keyword>
<gene>
    <name evidence="11" type="primary">clocka</name>
</gene>
<keyword evidence="3" id="KW-0090">Biological rhythms</keyword>
<proteinExistence type="predicted"/>
<feature type="compositionally biased region" description="Polar residues" evidence="8">
    <location>
        <begin position="388"/>
        <end position="419"/>
    </location>
</feature>
<evidence type="ECO:0000256" key="5">
    <source>
        <dbReference type="ARBA" id="ARBA00023163"/>
    </source>
</evidence>
<keyword evidence="6" id="KW-0539">Nucleus</keyword>
<dbReference type="PROSITE" id="PS50888">
    <property type="entry name" value="BHLH"/>
    <property type="match status" value="1"/>
</dbReference>
<dbReference type="SMART" id="SM00353">
    <property type="entry name" value="HLH"/>
    <property type="match status" value="1"/>
</dbReference>
<dbReference type="GO" id="GO:0032922">
    <property type="term" value="P:circadian regulation of gene expression"/>
    <property type="evidence" value="ECO:0007669"/>
    <property type="project" value="InterPro"/>
</dbReference>
<dbReference type="InterPro" id="IPR001610">
    <property type="entry name" value="PAC"/>
</dbReference>
<dbReference type="CDD" id="cd00130">
    <property type="entry name" value="PAS"/>
    <property type="match status" value="1"/>
</dbReference>
<dbReference type="Gene3D" id="3.30.450.20">
    <property type="entry name" value="PAS domain"/>
    <property type="match status" value="3"/>
</dbReference>
<feature type="compositionally biased region" description="Basic residues" evidence="8">
    <location>
        <begin position="25"/>
        <end position="35"/>
    </location>
</feature>
<organism evidence="11 12">
    <name type="scientific">Sander lucioperca</name>
    <name type="common">Pike-perch</name>
    <name type="synonym">Perca lucioperca</name>
    <dbReference type="NCBI Taxonomy" id="283035"/>
    <lineage>
        <taxon>Eukaryota</taxon>
        <taxon>Metazoa</taxon>
        <taxon>Chordata</taxon>
        <taxon>Craniata</taxon>
        <taxon>Vertebrata</taxon>
        <taxon>Euteleostomi</taxon>
        <taxon>Actinopterygii</taxon>
        <taxon>Neopterygii</taxon>
        <taxon>Teleostei</taxon>
        <taxon>Neoteleostei</taxon>
        <taxon>Acanthomorphata</taxon>
        <taxon>Eupercaria</taxon>
        <taxon>Perciformes</taxon>
        <taxon>Percoidei</taxon>
        <taxon>Percidae</taxon>
        <taxon>Luciopercinae</taxon>
        <taxon>Sander</taxon>
    </lineage>
</organism>
<keyword evidence="1" id="KW-0677">Repeat</keyword>
<protein>
    <submittedName>
        <fullName evidence="11">Clock circadian regulator a</fullName>
    </submittedName>
</protein>